<name>A0A7R7VK75_ASPCH</name>
<feature type="chain" id="PRO_5031057691" evidence="1">
    <location>
        <begin position="21"/>
        <end position="58"/>
    </location>
</feature>
<keyword evidence="1" id="KW-0732">Signal</keyword>
<sequence>MQLSSILTFTVALLAGHALANPELQKRTTCQACSVGGIEGGAACCSAHVCFHRNEHVD</sequence>
<evidence type="ECO:0000313" key="2">
    <source>
        <dbReference type="EMBL" id="BCR86160.1"/>
    </source>
</evidence>
<dbReference type="EMBL" id="AP024418">
    <property type="protein sequence ID" value="BCR86160.1"/>
    <property type="molecule type" value="Genomic_DNA"/>
</dbReference>
<evidence type="ECO:0000256" key="1">
    <source>
        <dbReference type="SAM" id="SignalP"/>
    </source>
</evidence>
<keyword evidence="3" id="KW-1185">Reference proteome</keyword>
<protein>
    <submittedName>
        <fullName evidence="2">Uncharacterized protein</fullName>
    </submittedName>
</protein>
<reference evidence="2" key="2">
    <citation type="submission" date="2021-02" db="EMBL/GenBank/DDBJ databases">
        <title>Aspergillus chevalieri M1 genome sequence.</title>
        <authorList>
            <person name="Kadooka C."/>
            <person name="Mori K."/>
            <person name="Futagami T."/>
        </authorList>
    </citation>
    <scope>NUCLEOTIDE SEQUENCE</scope>
    <source>
        <strain evidence="2">M1</strain>
    </source>
</reference>
<dbReference type="RefSeq" id="XP_043134682.1">
    <property type="nucleotide sequence ID" value="XM_043276733.1"/>
</dbReference>
<evidence type="ECO:0000313" key="3">
    <source>
        <dbReference type="Proteomes" id="UP000637239"/>
    </source>
</evidence>
<feature type="signal peptide" evidence="1">
    <location>
        <begin position="1"/>
        <end position="20"/>
    </location>
</feature>
<dbReference type="Proteomes" id="UP000637239">
    <property type="component" value="Chromosome 3"/>
</dbReference>
<dbReference type="AlphaFoldDB" id="A0A7R7VK75"/>
<organism evidence="2 3">
    <name type="scientific">Aspergillus chevalieri</name>
    <name type="common">Eurotium chevalieri</name>
    <dbReference type="NCBI Taxonomy" id="182096"/>
    <lineage>
        <taxon>Eukaryota</taxon>
        <taxon>Fungi</taxon>
        <taxon>Dikarya</taxon>
        <taxon>Ascomycota</taxon>
        <taxon>Pezizomycotina</taxon>
        <taxon>Eurotiomycetes</taxon>
        <taxon>Eurotiomycetidae</taxon>
        <taxon>Eurotiales</taxon>
        <taxon>Aspergillaceae</taxon>
        <taxon>Aspergillus</taxon>
        <taxon>Aspergillus subgen. Aspergillus</taxon>
    </lineage>
</organism>
<dbReference type="GeneID" id="66980519"/>
<accession>A0A7R7VK75</accession>
<gene>
    <name evidence="2" type="ORF">ACHE_30147S</name>
</gene>
<dbReference type="KEGG" id="ache:ACHE_30147S"/>
<proteinExistence type="predicted"/>
<reference evidence="2" key="1">
    <citation type="submission" date="2021-01" db="EMBL/GenBank/DDBJ databases">
        <authorList>
            <consortium name="Aspergillus chevalieri M1 genome sequencing consortium"/>
            <person name="Kazuki M."/>
            <person name="Futagami T."/>
        </authorList>
    </citation>
    <scope>NUCLEOTIDE SEQUENCE</scope>
    <source>
        <strain evidence="2">M1</strain>
    </source>
</reference>